<proteinExistence type="inferred from homology"/>
<evidence type="ECO:0000256" key="7">
    <source>
        <dbReference type="ARBA" id="ARBA00061084"/>
    </source>
</evidence>
<keyword evidence="2" id="KW-0479">Metal-binding</keyword>
<dbReference type="PROSITE" id="PS51804">
    <property type="entry name" value="ZF_C2HC_LYAR"/>
    <property type="match status" value="2"/>
</dbReference>
<dbReference type="AlphaFoldDB" id="A0A8K0KUG4"/>
<dbReference type="InterPro" id="IPR039999">
    <property type="entry name" value="LYAR"/>
</dbReference>
<name>A0A8K0KUG4_9PEZI</name>
<feature type="compositionally biased region" description="Basic and acidic residues" evidence="9">
    <location>
        <begin position="209"/>
        <end position="229"/>
    </location>
</feature>
<feature type="compositionally biased region" description="Basic and acidic residues" evidence="9">
    <location>
        <begin position="293"/>
        <end position="310"/>
    </location>
</feature>
<feature type="compositionally biased region" description="Low complexity" evidence="9">
    <location>
        <begin position="178"/>
        <end position="189"/>
    </location>
</feature>
<dbReference type="GO" id="GO:0005730">
    <property type="term" value="C:nucleolus"/>
    <property type="evidence" value="ECO:0007669"/>
    <property type="project" value="TreeGrafter"/>
</dbReference>
<dbReference type="Pfam" id="PF08790">
    <property type="entry name" value="zf-LYAR"/>
    <property type="match status" value="1"/>
</dbReference>
<keyword evidence="6" id="KW-0539">Nucleus</keyword>
<dbReference type="Gene3D" id="3.30.1490.490">
    <property type="match status" value="1"/>
</dbReference>
<comment type="subcellular location">
    <subcellularLocation>
        <location evidence="1">Nucleus</location>
    </subcellularLocation>
</comment>
<comment type="similarity">
    <text evidence="7">Belongs to the UPF0743 family.</text>
</comment>
<comment type="caution">
    <text evidence="11">The sequence shown here is derived from an EMBL/GenBank/DDBJ whole genome shotgun (WGS) entry which is preliminary data.</text>
</comment>
<keyword evidence="3" id="KW-0677">Repeat</keyword>
<evidence type="ECO:0000256" key="2">
    <source>
        <dbReference type="ARBA" id="ARBA00022723"/>
    </source>
</evidence>
<evidence type="ECO:0000256" key="9">
    <source>
        <dbReference type="SAM" id="MobiDB-lite"/>
    </source>
</evidence>
<feature type="region of interest" description="Disordered" evidence="9">
    <location>
        <begin position="65"/>
        <end position="98"/>
    </location>
</feature>
<keyword evidence="5" id="KW-0862">Zinc</keyword>
<feature type="compositionally biased region" description="Polar residues" evidence="9">
    <location>
        <begin position="159"/>
        <end position="177"/>
    </location>
</feature>
<dbReference type="PANTHER" id="PTHR13100:SF10">
    <property type="entry name" value="CELL GROWTH-REGULATING NUCLEOLAR PROTEIN"/>
    <property type="match status" value="1"/>
</dbReference>
<sequence>MVSFSCEGCGDVLTKGKLDKHRNSCRRAQFTCIDCMTTFHGAEYKSHTSCISEAQKYEGTFYKEKDNKDKKQTRSKPTQSDAMIPRKAYVEDDSQQDTEMRDTALATIDVPPQAPSPPQQQGPNVYDFLVKDESGMARSTISDDSHYVRHGYSYGSGPLQPTTERYDSYSSLVPQAGSQSHSQSQTQSQIPEAMYLTPAPSGQKKEKRRHEDRDRERDRDRDGHREGKSDKKRKRDLEELDTSSHRKEEKISLHSGLTGGLSRLLARPVEELERQVAGVSPSGGLKRSKHKTRESLDGNDRRGRKEETRLVKRRERSRSRSSSSEDRTPRRGQGQGQKAIEYRKTSGEANGGGQLVKYGNPAEMFLGFITKGEESQRGQSINKVLKRYHREREAEKERDRDSGDKELWKALRVRRNERGEIVLFV</sequence>
<evidence type="ECO:0000256" key="8">
    <source>
        <dbReference type="PROSITE-ProRule" id="PRU01145"/>
    </source>
</evidence>
<evidence type="ECO:0000313" key="11">
    <source>
        <dbReference type="EMBL" id="KAG8624109.1"/>
    </source>
</evidence>
<dbReference type="GO" id="GO:0000122">
    <property type="term" value="P:negative regulation of transcription by RNA polymerase II"/>
    <property type="evidence" value="ECO:0007669"/>
    <property type="project" value="TreeGrafter"/>
</dbReference>
<dbReference type="GO" id="GO:0006364">
    <property type="term" value="P:rRNA processing"/>
    <property type="evidence" value="ECO:0007669"/>
    <property type="project" value="TreeGrafter"/>
</dbReference>
<evidence type="ECO:0000259" key="10">
    <source>
        <dbReference type="Pfam" id="PF08790"/>
    </source>
</evidence>
<dbReference type="Proteomes" id="UP000809789">
    <property type="component" value="Unassembled WGS sequence"/>
</dbReference>
<dbReference type="GO" id="GO:0008270">
    <property type="term" value="F:zinc ion binding"/>
    <property type="evidence" value="ECO:0007669"/>
    <property type="project" value="UniProtKB-KW"/>
</dbReference>
<evidence type="ECO:0000313" key="12">
    <source>
        <dbReference type="Proteomes" id="UP000809789"/>
    </source>
</evidence>
<dbReference type="PANTHER" id="PTHR13100">
    <property type="entry name" value="CELL GROWTH-REGULATING NUCLEOLAR PROTEIN LYAR"/>
    <property type="match status" value="1"/>
</dbReference>
<feature type="domain" description="Zinc finger C2H2 LYAR-type" evidence="10">
    <location>
        <begin position="30"/>
        <end position="57"/>
    </location>
</feature>
<organism evidence="11 12">
    <name type="scientific">Elsinoe batatas</name>
    <dbReference type="NCBI Taxonomy" id="2601811"/>
    <lineage>
        <taxon>Eukaryota</taxon>
        <taxon>Fungi</taxon>
        <taxon>Dikarya</taxon>
        <taxon>Ascomycota</taxon>
        <taxon>Pezizomycotina</taxon>
        <taxon>Dothideomycetes</taxon>
        <taxon>Dothideomycetidae</taxon>
        <taxon>Myriangiales</taxon>
        <taxon>Elsinoaceae</taxon>
        <taxon>Elsinoe</taxon>
    </lineage>
</organism>
<gene>
    <name evidence="11" type="ORF">KVT40_009085</name>
</gene>
<keyword evidence="4 8" id="KW-0863">Zinc-finger</keyword>
<dbReference type="InterPro" id="IPR036236">
    <property type="entry name" value="Znf_C2H2_sf"/>
</dbReference>
<dbReference type="SUPFAM" id="SSF57667">
    <property type="entry name" value="beta-beta-alpha zinc fingers"/>
    <property type="match status" value="2"/>
</dbReference>
<evidence type="ECO:0000256" key="4">
    <source>
        <dbReference type="ARBA" id="ARBA00022771"/>
    </source>
</evidence>
<protein>
    <recommendedName>
        <fullName evidence="10">Zinc finger C2H2 LYAR-type domain-containing protein</fullName>
    </recommendedName>
</protein>
<feature type="compositionally biased region" description="Basic and acidic residues" evidence="9">
    <location>
        <begin position="242"/>
        <end position="252"/>
    </location>
</feature>
<reference evidence="11" key="1">
    <citation type="submission" date="2021-07" db="EMBL/GenBank/DDBJ databases">
        <title>Elsinoe batatas strain:CRI-CJ2 Genome sequencing and assembly.</title>
        <authorList>
            <person name="Huang L."/>
        </authorList>
    </citation>
    <scope>NUCLEOTIDE SEQUENCE</scope>
    <source>
        <strain evidence="11">CRI-CJ2</strain>
    </source>
</reference>
<evidence type="ECO:0000256" key="3">
    <source>
        <dbReference type="ARBA" id="ARBA00022737"/>
    </source>
</evidence>
<feature type="region of interest" description="Disordered" evidence="9">
    <location>
        <begin position="274"/>
        <end position="355"/>
    </location>
</feature>
<dbReference type="FunFam" id="3.30.1490.490:FF:000001">
    <property type="entry name" value="cell growth-regulating nucleolar protein-like"/>
    <property type="match status" value="1"/>
</dbReference>
<dbReference type="OrthoDB" id="21474at2759"/>
<evidence type="ECO:0000256" key="5">
    <source>
        <dbReference type="ARBA" id="ARBA00022833"/>
    </source>
</evidence>
<evidence type="ECO:0000256" key="1">
    <source>
        <dbReference type="ARBA" id="ARBA00004123"/>
    </source>
</evidence>
<feature type="region of interest" description="Disordered" evidence="9">
    <location>
        <begin position="140"/>
        <end position="261"/>
    </location>
</feature>
<dbReference type="EMBL" id="JAESVG020000010">
    <property type="protein sequence ID" value="KAG8624109.1"/>
    <property type="molecule type" value="Genomic_DNA"/>
</dbReference>
<accession>A0A8K0KUG4</accession>
<dbReference type="GO" id="GO:0003677">
    <property type="term" value="F:DNA binding"/>
    <property type="evidence" value="ECO:0007669"/>
    <property type="project" value="InterPro"/>
</dbReference>
<dbReference type="InterPro" id="IPR014898">
    <property type="entry name" value="Znf_C2H2_LYAR"/>
</dbReference>
<evidence type="ECO:0000256" key="6">
    <source>
        <dbReference type="ARBA" id="ARBA00023242"/>
    </source>
</evidence>
<keyword evidence="12" id="KW-1185">Reference proteome</keyword>